<proteinExistence type="predicted"/>
<dbReference type="PANTHER" id="PTHR23111">
    <property type="entry name" value="ZINC FINGER PROTEIN"/>
    <property type="match status" value="1"/>
</dbReference>
<comment type="caution">
    <text evidence="2">The sequence shown here is derived from an EMBL/GenBank/DDBJ whole genome shotgun (WGS) entry which is preliminary data.</text>
</comment>
<name>A0A978UD43_ZIZJJ</name>
<protein>
    <submittedName>
        <fullName evidence="2">Uncharacterized protein</fullName>
    </submittedName>
</protein>
<dbReference type="PANTHER" id="PTHR23111:SF24">
    <property type="entry name" value="OS01G0203300 PROTEIN"/>
    <property type="match status" value="1"/>
</dbReference>
<dbReference type="Proteomes" id="UP000813462">
    <property type="component" value="Unassembled WGS sequence"/>
</dbReference>
<evidence type="ECO:0000313" key="2">
    <source>
        <dbReference type="EMBL" id="KAH7512686.1"/>
    </source>
</evidence>
<dbReference type="OrthoDB" id="974159at2759"/>
<reference evidence="2" key="1">
    <citation type="journal article" date="2021" name="Front. Plant Sci.">
        <title>Chromosome-Scale Genome Assembly for Chinese Sour Jujube and Insights Into Its Genome Evolution and Domestication Signature.</title>
        <authorList>
            <person name="Shen L.-Y."/>
            <person name="Luo H."/>
            <person name="Wang X.-L."/>
            <person name="Wang X.-M."/>
            <person name="Qiu X.-J."/>
            <person name="Liu H."/>
            <person name="Zhou S.-S."/>
            <person name="Jia K.-H."/>
            <person name="Nie S."/>
            <person name="Bao Y.-T."/>
            <person name="Zhang R.-G."/>
            <person name="Yun Q.-Z."/>
            <person name="Chai Y.-H."/>
            <person name="Lu J.-Y."/>
            <person name="Li Y."/>
            <person name="Zhao S.-W."/>
            <person name="Mao J.-F."/>
            <person name="Jia S.-G."/>
            <person name="Mao Y.-M."/>
        </authorList>
    </citation>
    <scope>NUCLEOTIDE SEQUENCE</scope>
    <source>
        <strain evidence="2">AT0</strain>
        <tissue evidence="2">Leaf</tissue>
    </source>
</reference>
<dbReference type="EMBL" id="JAEACU010000012">
    <property type="protein sequence ID" value="KAH7512686.1"/>
    <property type="molecule type" value="Genomic_DNA"/>
</dbReference>
<dbReference type="AlphaFoldDB" id="A0A978UD43"/>
<dbReference type="GO" id="GO:0003729">
    <property type="term" value="F:mRNA binding"/>
    <property type="evidence" value="ECO:0007669"/>
    <property type="project" value="TreeGrafter"/>
</dbReference>
<evidence type="ECO:0000313" key="3">
    <source>
        <dbReference type="Proteomes" id="UP000813462"/>
    </source>
</evidence>
<feature type="compositionally biased region" description="Basic and acidic residues" evidence="1">
    <location>
        <begin position="99"/>
        <end position="115"/>
    </location>
</feature>
<gene>
    <name evidence="2" type="ORF">FEM48_Zijuj12G0117100</name>
</gene>
<evidence type="ECO:0000256" key="1">
    <source>
        <dbReference type="SAM" id="MobiDB-lite"/>
    </source>
</evidence>
<sequence>MSPLFKALLSHQYHSHSFLKPQNFIHQPVSLFSLFPRTLSVSPQSEKHHSNPRKPLDVLFKEAVELCPKSEDRGTESDEENNQVKRGLRELEVELRSLKKSDSDDGKKKGQEKKGSKNSQGRRSIYDVFTNRGRSVDKCIELKREESAVHKELSPDMELFVSHLYKEGYFRDANFLRRNSSGNLDFSCFEDSYGRGFIKCAVEKFAKDNQEIAKWVSGRDLKKVALFGCPSLSRRSVFSAKRLRSFFEIQESTVCSKCVLKQSCKFVNQNVWRGNVKNLNLTDAMNVITLYALDAVPAQLVVPDELKASISRLLKEVLKLSQTIS</sequence>
<dbReference type="GO" id="GO:0005737">
    <property type="term" value="C:cytoplasm"/>
    <property type="evidence" value="ECO:0007669"/>
    <property type="project" value="TreeGrafter"/>
</dbReference>
<organism evidence="2 3">
    <name type="scientific">Ziziphus jujuba var. spinosa</name>
    <dbReference type="NCBI Taxonomy" id="714518"/>
    <lineage>
        <taxon>Eukaryota</taxon>
        <taxon>Viridiplantae</taxon>
        <taxon>Streptophyta</taxon>
        <taxon>Embryophyta</taxon>
        <taxon>Tracheophyta</taxon>
        <taxon>Spermatophyta</taxon>
        <taxon>Magnoliopsida</taxon>
        <taxon>eudicotyledons</taxon>
        <taxon>Gunneridae</taxon>
        <taxon>Pentapetalae</taxon>
        <taxon>rosids</taxon>
        <taxon>fabids</taxon>
        <taxon>Rosales</taxon>
        <taxon>Rhamnaceae</taxon>
        <taxon>Paliureae</taxon>
        <taxon>Ziziphus</taxon>
    </lineage>
</organism>
<feature type="region of interest" description="Disordered" evidence="1">
    <location>
        <begin position="99"/>
        <end position="124"/>
    </location>
</feature>
<accession>A0A978UD43</accession>